<sequence>MLGANAQGSPVGENNFLKYMQDIQEIFNRMQEIKKKQKDIRSAYKESLEASLEYKEINDKIKTLRERKKQIENITKESFSAEFTKLDDFKIDLESDSVMLSDIALNKLMKGETVQVVDEYNNSYEPLFTVKFKKT</sequence>
<dbReference type="Proteomes" id="UP000176634">
    <property type="component" value="Unassembled WGS sequence"/>
</dbReference>
<proteinExistence type="predicted"/>
<evidence type="ECO:0000313" key="3">
    <source>
        <dbReference type="Proteomes" id="UP000176634"/>
    </source>
</evidence>
<dbReference type="AlphaFoldDB" id="A0A1F6PA09"/>
<keyword evidence="1" id="KW-0175">Coiled coil</keyword>
<comment type="caution">
    <text evidence="2">The sequence shown here is derived from an EMBL/GenBank/DDBJ whole genome shotgun (WGS) entry which is preliminary data.</text>
</comment>
<protein>
    <submittedName>
        <fullName evidence="2">Uncharacterized protein</fullName>
    </submittedName>
</protein>
<accession>A0A1F6PA09</accession>
<evidence type="ECO:0000256" key="1">
    <source>
        <dbReference type="SAM" id="Coils"/>
    </source>
</evidence>
<evidence type="ECO:0000313" key="2">
    <source>
        <dbReference type="EMBL" id="OGH92774.1"/>
    </source>
</evidence>
<name>A0A1F6PA09_9BACT</name>
<gene>
    <name evidence="2" type="ORF">A2563_03845</name>
</gene>
<organism evidence="2 3">
    <name type="scientific">Candidatus Magasanikbacteria bacterium RIFOXYD1_FULL_40_23</name>
    <dbReference type="NCBI Taxonomy" id="1798705"/>
    <lineage>
        <taxon>Bacteria</taxon>
        <taxon>Candidatus Magasanikiibacteriota</taxon>
    </lineage>
</organism>
<dbReference type="EMBL" id="MFRA01000005">
    <property type="protein sequence ID" value="OGH92774.1"/>
    <property type="molecule type" value="Genomic_DNA"/>
</dbReference>
<reference evidence="2 3" key="1">
    <citation type="journal article" date="2016" name="Nat. Commun.">
        <title>Thousands of microbial genomes shed light on interconnected biogeochemical processes in an aquifer system.</title>
        <authorList>
            <person name="Anantharaman K."/>
            <person name="Brown C.T."/>
            <person name="Hug L.A."/>
            <person name="Sharon I."/>
            <person name="Castelle C.J."/>
            <person name="Probst A.J."/>
            <person name="Thomas B.C."/>
            <person name="Singh A."/>
            <person name="Wilkins M.J."/>
            <person name="Karaoz U."/>
            <person name="Brodie E.L."/>
            <person name="Williams K.H."/>
            <person name="Hubbard S.S."/>
            <person name="Banfield J.F."/>
        </authorList>
    </citation>
    <scope>NUCLEOTIDE SEQUENCE [LARGE SCALE GENOMIC DNA]</scope>
</reference>
<feature type="coiled-coil region" evidence="1">
    <location>
        <begin position="47"/>
        <end position="77"/>
    </location>
</feature>